<keyword evidence="3" id="KW-1185">Reference proteome</keyword>
<reference evidence="2" key="1">
    <citation type="submission" date="2020-07" db="EMBL/GenBank/DDBJ databases">
        <title>Nitrate ammonifying Pseudomonas campi sp. nov. isolated from German agricultural grassland.</title>
        <authorList>
            <person name="Timsy T."/>
            <person name="Ulrich A."/>
            <person name="Spanner T."/>
            <person name="Foesel B."/>
            <person name="Kolb S."/>
            <person name="Horn M.A."/>
            <person name="Behrendt U."/>
        </authorList>
    </citation>
    <scope>NUCLEOTIDE SEQUENCE</scope>
    <source>
        <strain evidence="2">S1-A32-2</strain>
    </source>
</reference>
<keyword evidence="1" id="KW-0812">Transmembrane</keyword>
<evidence type="ECO:0000256" key="1">
    <source>
        <dbReference type="SAM" id="Phobius"/>
    </source>
</evidence>
<organism evidence="2 3">
    <name type="scientific">Aquipseudomonas campi</name>
    <dbReference type="NCBI Taxonomy" id="2731681"/>
    <lineage>
        <taxon>Bacteria</taxon>
        <taxon>Pseudomonadati</taxon>
        <taxon>Pseudomonadota</taxon>
        <taxon>Gammaproteobacteria</taxon>
        <taxon>Pseudomonadales</taxon>
        <taxon>Pseudomonadaceae</taxon>
        <taxon>Aquipseudomonas</taxon>
    </lineage>
</organism>
<dbReference type="Proteomes" id="UP000501379">
    <property type="component" value="Chromosome"/>
</dbReference>
<sequence length="140" mass="14880">MRSANLIITGGIATFTTLLAIYTSPVKGRELHYWAMNLGLFSSAALASWSFFVTLLIFKSNKLKSQLLLLLGYAGALACSIISGASFGAVYFIMQAEKTTFQSAFQSASIVIIGGYSIALAILAGACIYLHKQKSPVQGA</sequence>
<accession>A0A6M8FGA7</accession>
<dbReference type="KEGG" id="pcam:HNE05_08130"/>
<evidence type="ECO:0000313" key="2">
    <source>
        <dbReference type="EMBL" id="QKE63332.1"/>
    </source>
</evidence>
<proteinExistence type="predicted"/>
<keyword evidence="1" id="KW-1133">Transmembrane helix</keyword>
<gene>
    <name evidence="2" type="ORF">HNE05_08130</name>
</gene>
<protein>
    <submittedName>
        <fullName evidence="2">Uncharacterized protein</fullName>
    </submittedName>
</protein>
<feature type="transmembrane region" description="Helical" evidence="1">
    <location>
        <begin position="105"/>
        <end position="130"/>
    </location>
</feature>
<dbReference type="RefSeq" id="WP_173206697.1">
    <property type="nucleotide sequence ID" value="NZ_CP053697.2"/>
</dbReference>
<evidence type="ECO:0000313" key="3">
    <source>
        <dbReference type="Proteomes" id="UP000501379"/>
    </source>
</evidence>
<dbReference type="AlphaFoldDB" id="A0A6M8FGA7"/>
<keyword evidence="1" id="KW-0472">Membrane</keyword>
<dbReference type="EMBL" id="CP053697">
    <property type="protein sequence ID" value="QKE63332.1"/>
    <property type="molecule type" value="Genomic_DNA"/>
</dbReference>
<feature type="transmembrane region" description="Helical" evidence="1">
    <location>
        <begin position="38"/>
        <end position="58"/>
    </location>
</feature>
<feature type="transmembrane region" description="Helical" evidence="1">
    <location>
        <begin position="70"/>
        <end position="93"/>
    </location>
</feature>
<name>A0A6M8FGA7_9GAMM</name>